<dbReference type="AlphaFoldDB" id="A0AAW2AI49"/>
<accession>A0AAW2AI49</accession>
<reference evidence="4 5" key="1">
    <citation type="submission" date="2024-05" db="EMBL/GenBank/DDBJ databases">
        <title>A high-quality chromosomal-level genome assembly of Topmouth culter (Culter alburnus).</title>
        <authorList>
            <person name="Zhao H."/>
        </authorList>
    </citation>
    <scope>NUCLEOTIDE SEQUENCE [LARGE SCALE GENOMIC DNA]</scope>
    <source>
        <strain evidence="4">CATC2023</strain>
        <tissue evidence="4">Muscle</tissue>
    </source>
</reference>
<dbReference type="InterPro" id="IPR050780">
    <property type="entry name" value="Mucin_vWF_Thrombospondin_sf"/>
</dbReference>
<sequence length="90" mass="10000">MCALCGSSYEDFNIQMRRKVVNDQPTITNITIKLNDTVVELTKNSVRVDGSLMTLPFSHSGVLIDKSSSYIKVTAKLGLVAKWNEDDSFT</sequence>
<keyword evidence="1" id="KW-1015">Disulfide bond</keyword>
<dbReference type="GO" id="GO:0031012">
    <property type="term" value="C:extracellular matrix"/>
    <property type="evidence" value="ECO:0007669"/>
    <property type="project" value="TreeGrafter"/>
</dbReference>
<dbReference type="PANTHER" id="PTHR11339">
    <property type="entry name" value="EXTRACELLULAR MATRIX GLYCOPROTEIN RELATED"/>
    <property type="match status" value="1"/>
</dbReference>
<dbReference type="PROSITE" id="PS51233">
    <property type="entry name" value="VWFD"/>
    <property type="match status" value="1"/>
</dbReference>
<gene>
    <name evidence="4" type="ORF">ABG768_025756</name>
</gene>
<dbReference type="InterPro" id="IPR001846">
    <property type="entry name" value="VWF_type-D"/>
</dbReference>
<organism evidence="4 5">
    <name type="scientific">Culter alburnus</name>
    <name type="common">Topmouth culter</name>
    <dbReference type="NCBI Taxonomy" id="194366"/>
    <lineage>
        <taxon>Eukaryota</taxon>
        <taxon>Metazoa</taxon>
        <taxon>Chordata</taxon>
        <taxon>Craniata</taxon>
        <taxon>Vertebrata</taxon>
        <taxon>Euteleostomi</taxon>
        <taxon>Actinopterygii</taxon>
        <taxon>Neopterygii</taxon>
        <taxon>Teleostei</taxon>
        <taxon>Ostariophysi</taxon>
        <taxon>Cypriniformes</taxon>
        <taxon>Xenocyprididae</taxon>
        <taxon>Xenocypridinae</taxon>
        <taxon>Culter</taxon>
    </lineage>
</organism>
<dbReference type="EMBL" id="JAWDJR010000007">
    <property type="protein sequence ID" value="KAK9972449.1"/>
    <property type="molecule type" value="Genomic_DNA"/>
</dbReference>
<comment type="caution">
    <text evidence="4">The sequence shown here is derived from an EMBL/GenBank/DDBJ whole genome shotgun (WGS) entry which is preliminary data.</text>
</comment>
<dbReference type="Proteomes" id="UP001479290">
    <property type="component" value="Unassembled WGS sequence"/>
</dbReference>
<name>A0AAW2AI49_CULAL</name>
<feature type="non-terminal residue" evidence="4">
    <location>
        <position position="90"/>
    </location>
</feature>
<evidence type="ECO:0000313" key="5">
    <source>
        <dbReference type="Proteomes" id="UP001479290"/>
    </source>
</evidence>
<evidence type="ECO:0000313" key="4">
    <source>
        <dbReference type="EMBL" id="KAK9972449.1"/>
    </source>
</evidence>
<keyword evidence="2" id="KW-0325">Glycoprotein</keyword>
<feature type="domain" description="VWFD" evidence="3">
    <location>
        <begin position="1"/>
        <end position="90"/>
    </location>
</feature>
<proteinExistence type="predicted"/>
<dbReference type="Pfam" id="PF00094">
    <property type="entry name" value="VWD"/>
    <property type="match status" value="1"/>
</dbReference>
<keyword evidence="5" id="KW-1185">Reference proteome</keyword>
<dbReference type="PANTHER" id="PTHR11339:SF408">
    <property type="entry name" value="MUCIN-5B"/>
    <property type="match status" value="1"/>
</dbReference>
<protein>
    <recommendedName>
        <fullName evidence="3">VWFD domain-containing protein</fullName>
    </recommendedName>
</protein>
<dbReference type="GO" id="GO:0005615">
    <property type="term" value="C:extracellular space"/>
    <property type="evidence" value="ECO:0007669"/>
    <property type="project" value="TreeGrafter"/>
</dbReference>
<evidence type="ECO:0000256" key="1">
    <source>
        <dbReference type="ARBA" id="ARBA00023157"/>
    </source>
</evidence>
<evidence type="ECO:0000259" key="3">
    <source>
        <dbReference type="PROSITE" id="PS51233"/>
    </source>
</evidence>
<evidence type="ECO:0000256" key="2">
    <source>
        <dbReference type="ARBA" id="ARBA00023180"/>
    </source>
</evidence>